<sequence>MSLYQDVTNIINSLHQKLLKLANQDELIHHLQMHRSYICQSEALDEYIDETRELAKRCLSTNKDNERLNEMLNDQLDLLARLALTKHIENEELGKNRRSRVGYLHQKLAEYRQYLTKFDDQIRLHPNLPKSHKLYERREKCLFAINNLEEKINRLEWRK</sequence>
<name>A0A0J8GT65_9ALTE</name>
<comment type="caution">
    <text evidence="1">The sequence shown here is derived from an EMBL/GenBank/DDBJ whole genome shotgun (WGS) entry which is preliminary data.</text>
</comment>
<evidence type="ECO:0000313" key="1">
    <source>
        <dbReference type="EMBL" id="KMT63893.1"/>
    </source>
</evidence>
<gene>
    <name evidence="1" type="ORF">XM47_17240</name>
</gene>
<dbReference type="Proteomes" id="UP000037600">
    <property type="component" value="Unassembled WGS sequence"/>
</dbReference>
<evidence type="ECO:0000313" key="2">
    <source>
        <dbReference type="Proteomes" id="UP000037600"/>
    </source>
</evidence>
<protein>
    <submittedName>
        <fullName evidence="1">Uncharacterized protein</fullName>
    </submittedName>
</protein>
<dbReference type="STRING" id="1513271.XM47_17240"/>
<dbReference type="EMBL" id="LAZL01000038">
    <property type="protein sequence ID" value="KMT63893.1"/>
    <property type="molecule type" value="Genomic_DNA"/>
</dbReference>
<dbReference type="OrthoDB" id="6387741at2"/>
<proteinExistence type="predicted"/>
<accession>A0A0J8GT65</accession>
<organism evidence="1 2">
    <name type="scientific">Catenovulum maritimum</name>
    <dbReference type="NCBI Taxonomy" id="1513271"/>
    <lineage>
        <taxon>Bacteria</taxon>
        <taxon>Pseudomonadati</taxon>
        <taxon>Pseudomonadota</taxon>
        <taxon>Gammaproteobacteria</taxon>
        <taxon>Alteromonadales</taxon>
        <taxon>Alteromonadaceae</taxon>
        <taxon>Catenovulum</taxon>
    </lineage>
</organism>
<dbReference type="AlphaFoldDB" id="A0A0J8GT65"/>
<dbReference type="RefSeq" id="WP_048695335.1">
    <property type="nucleotide sequence ID" value="NZ_KQ130508.1"/>
</dbReference>
<reference evidence="1 2" key="1">
    <citation type="submission" date="2015-04" db="EMBL/GenBank/DDBJ databases">
        <title>Draft Genome Sequence of the Novel Agar-Digesting Marine Bacterium Q1.</title>
        <authorList>
            <person name="Li Y."/>
            <person name="Li D."/>
            <person name="Chen G."/>
            <person name="Du Z."/>
        </authorList>
    </citation>
    <scope>NUCLEOTIDE SEQUENCE [LARGE SCALE GENOMIC DNA]</scope>
    <source>
        <strain evidence="1 2">Q1</strain>
    </source>
</reference>
<keyword evidence="2" id="KW-1185">Reference proteome</keyword>